<name>A0ABQ9XQT9_9EUKA</name>
<dbReference type="EMBL" id="JARBJD010000085">
    <property type="protein sequence ID" value="KAK2953900.1"/>
    <property type="molecule type" value="Genomic_DNA"/>
</dbReference>
<evidence type="ECO:0000313" key="1">
    <source>
        <dbReference type="EMBL" id="KAK2953900.1"/>
    </source>
</evidence>
<sequence length="161" mass="17426">MSTPDQTQPLSETSQKTRMIGCGTDSVCCVHDGTITRSINSRGSFIFSNNTFTRTDRSNTPTTYTGEQTARLKPIAAEVLFDRCTFKNCYTLTGDGGAICSYQVGQIITVALPSFLSCHTVEQDYAGGAIFLSKTKTTISDTKFESCYGLYGGACAFHPYG</sequence>
<protein>
    <submittedName>
        <fullName evidence="1">Uncharacterized protein</fullName>
    </submittedName>
</protein>
<gene>
    <name evidence="1" type="ORF">BLNAU_11160</name>
</gene>
<keyword evidence="2" id="KW-1185">Reference proteome</keyword>
<evidence type="ECO:0000313" key="2">
    <source>
        <dbReference type="Proteomes" id="UP001281761"/>
    </source>
</evidence>
<comment type="caution">
    <text evidence="1">The sequence shown here is derived from an EMBL/GenBank/DDBJ whole genome shotgun (WGS) entry which is preliminary data.</text>
</comment>
<dbReference type="Proteomes" id="UP001281761">
    <property type="component" value="Unassembled WGS sequence"/>
</dbReference>
<organism evidence="1 2">
    <name type="scientific">Blattamonas nauphoetae</name>
    <dbReference type="NCBI Taxonomy" id="2049346"/>
    <lineage>
        <taxon>Eukaryota</taxon>
        <taxon>Metamonada</taxon>
        <taxon>Preaxostyla</taxon>
        <taxon>Oxymonadida</taxon>
        <taxon>Blattamonas</taxon>
    </lineage>
</organism>
<accession>A0ABQ9XQT9</accession>
<reference evidence="1 2" key="1">
    <citation type="journal article" date="2022" name="bioRxiv">
        <title>Genomics of Preaxostyla Flagellates Illuminates Evolutionary Transitions and the Path Towards Mitochondrial Loss.</title>
        <authorList>
            <person name="Novak L.V.F."/>
            <person name="Treitli S.C."/>
            <person name="Pyrih J."/>
            <person name="Halakuc P."/>
            <person name="Pipaliya S.V."/>
            <person name="Vacek V."/>
            <person name="Brzon O."/>
            <person name="Soukal P."/>
            <person name="Eme L."/>
            <person name="Dacks J.B."/>
            <person name="Karnkowska A."/>
            <person name="Elias M."/>
            <person name="Hampl V."/>
        </authorList>
    </citation>
    <scope>NUCLEOTIDE SEQUENCE [LARGE SCALE GENOMIC DNA]</scope>
    <source>
        <strain evidence="1">NAU3</strain>
        <tissue evidence="1">Gut</tissue>
    </source>
</reference>
<proteinExistence type="predicted"/>